<dbReference type="PANTHER" id="PTHR23155">
    <property type="entry name" value="DISEASE RESISTANCE PROTEIN RP"/>
    <property type="match status" value="1"/>
</dbReference>
<dbReference type="FunFam" id="1.10.10.10:FF:000322">
    <property type="entry name" value="Probable disease resistance protein At1g63360"/>
    <property type="match status" value="1"/>
</dbReference>
<evidence type="ECO:0000259" key="7">
    <source>
        <dbReference type="Pfam" id="PF23598"/>
    </source>
</evidence>
<dbReference type="Proteomes" id="UP000436088">
    <property type="component" value="Unassembled WGS sequence"/>
</dbReference>
<dbReference type="InterPro" id="IPR032675">
    <property type="entry name" value="LRR_dom_sf"/>
</dbReference>
<dbReference type="InterPro" id="IPR044974">
    <property type="entry name" value="Disease_R_plants"/>
</dbReference>
<dbReference type="InterPro" id="IPR058922">
    <property type="entry name" value="WHD_DRP"/>
</dbReference>
<dbReference type="InterPro" id="IPR055414">
    <property type="entry name" value="LRR_R13L4/SHOC2-like"/>
</dbReference>
<dbReference type="GO" id="GO:0043531">
    <property type="term" value="F:ADP binding"/>
    <property type="evidence" value="ECO:0007669"/>
    <property type="project" value="InterPro"/>
</dbReference>
<dbReference type="Gene3D" id="1.20.5.4130">
    <property type="match status" value="1"/>
</dbReference>
<feature type="domain" description="Disease resistance R13L4/SHOC-2-like LRR" evidence="7">
    <location>
        <begin position="566"/>
        <end position="890"/>
    </location>
</feature>
<dbReference type="Pfam" id="PF00931">
    <property type="entry name" value="NB-ARC"/>
    <property type="match status" value="1"/>
</dbReference>
<keyword evidence="2" id="KW-0547">Nucleotide-binding</keyword>
<dbReference type="PRINTS" id="PR00364">
    <property type="entry name" value="DISEASERSIST"/>
</dbReference>
<dbReference type="AlphaFoldDB" id="A0A6A2ZVS1"/>
<dbReference type="CDD" id="cd14798">
    <property type="entry name" value="RX-CC_like"/>
    <property type="match status" value="1"/>
</dbReference>
<name>A0A6A2ZVS1_HIBSY</name>
<feature type="domain" description="NB-ARC" evidence="4">
    <location>
        <begin position="187"/>
        <end position="359"/>
    </location>
</feature>
<feature type="domain" description="Disease resistance protein winged helix" evidence="6">
    <location>
        <begin position="448"/>
        <end position="519"/>
    </location>
</feature>
<dbReference type="EMBL" id="VEPZ02001092">
    <property type="protein sequence ID" value="KAE8695222.1"/>
    <property type="molecule type" value="Genomic_DNA"/>
</dbReference>
<sequence>MELSSSLDPITSKVISILENEASLLTKIGAEINEIKLELKAIAAFLQDADRRTGVVTISETDNQWVASVRDIAYEVEDVIDEFKYHFNKQQQWRGKPSRFFLKLIHFPKNVLVRHGVAVKLQNINRRIKSIAERSHRYRVSWSESGKSDEKQIGVQHHCNNWVKNLSESSLFFKDDGLVGINKAQCELLGWLMDQELQRTVISVVGMGGLGKTTLVANTFNKQVVEQHFDCCAWVSVSQRYVVNELFKSMIKELYDKAKGKTDRAINLDSMSYRDLVGALVDFLEPRRYLIVIDDVWNTKFWQDISVALPANMNGSRILLTTRKEDVASFEFGVVKHILPLQPLPFDDSLALFCKKAFVGKGGQCPPYLVSSARKLVAKCEGLPLAIVALGGLMASKNSIAEWNGVYNNLHRELSENDAYFERLKYISLLSYHDLSYKLKQCFLYCCIFPEDYVIKRKRLIRLWMAEGFVEPLSETSPEVIAEGYLSELICRGLLQVVRRNESGRPEKCKMHDILREFAVSISKSIKFFTKFDGKEEVEDDGIRRWSIEAKEGEMKTKRTTALSRVRSLLVFAVSETSKSSFNRLPSGFKLMRVLDLEDTPIHELPDELVNLFNLRYLNITGTQVKELPKNIGKLYNLQSLVMKRTKIKELPAGIVRLKCLRYLIAYRYNVNQWAFDAWFNTVVPSGICLLNNLQVLTAVEARGDFISRLSKMTQLRKLDIDNVKEADEEKLCFAVAKMIHLRSLGVKSCNEYERVKMDALESAPSDIENLVLAGKLDKLPNWFNSLHSLTQLSLRWSRLRDDFLPQIQTLPNLGELRLLNAYQGQRLDFLEGFQKLKILRIGGCPGLKEIVINEGVMPGLQELFIVECRGFTMLPHGWKSLRDLKQVYLSNVSSELIQKIWRSKKMDQRTITGIVLSRQEDTETVFNITRWH</sequence>
<dbReference type="SUPFAM" id="SSF52540">
    <property type="entry name" value="P-loop containing nucleoside triphosphate hydrolases"/>
    <property type="match status" value="1"/>
</dbReference>
<accession>A0A6A2ZVS1</accession>
<gene>
    <name evidence="8" type="ORF">F3Y22_tig00110729pilonHSYRG00050</name>
</gene>
<evidence type="ECO:0000256" key="3">
    <source>
        <dbReference type="ARBA" id="ARBA00022821"/>
    </source>
</evidence>
<dbReference type="InterPro" id="IPR042197">
    <property type="entry name" value="Apaf_helical"/>
</dbReference>
<dbReference type="Gene3D" id="3.80.10.10">
    <property type="entry name" value="Ribonuclease Inhibitor"/>
    <property type="match status" value="1"/>
</dbReference>
<dbReference type="Gene3D" id="1.10.8.430">
    <property type="entry name" value="Helical domain of apoptotic protease-activating factors"/>
    <property type="match status" value="1"/>
</dbReference>
<dbReference type="InterPro" id="IPR036388">
    <property type="entry name" value="WH-like_DNA-bd_sf"/>
</dbReference>
<reference evidence="8" key="1">
    <citation type="submission" date="2019-09" db="EMBL/GenBank/DDBJ databases">
        <title>Draft genome information of white flower Hibiscus syriacus.</title>
        <authorList>
            <person name="Kim Y.-M."/>
        </authorList>
    </citation>
    <scope>NUCLEOTIDE SEQUENCE [LARGE SCALE GENOMIC DNA]</scope>
    <source>
        <strain evidence="8">YM2019G1</strain>
    </source>
</reference>
<dbReference type="GO" id="GO:0098542">
    <property type="term" value="P:defense response to other organism"/>
    <property type="evidence" value="ECO:0007669"/>
    <property type="project" value="TreeGrafter"/>
</dbReference>
<dbReference type="Gene3D" id="1.10.10.10">
    <property type="entry name" value="Winged helix-like DNA-binding domain superfamily/Winged helix DNA-binding domain"/>
    <property type="match status" value="1"/>
</dbReference>
<evidence type="ECO:0000259" key="6">
    <source>
        <dbReference type="Pfam" id="PF23559"/>
    </source>
</evidence>
<dbReference type="InterPro" id="IPR027417">
    <property type="entry name" value="P-loop_NTPase"/>
</dbReference>
<evidence type="ECO:0000259" key="5">
    <source>
        <dbReference type="Pfam" id="PF18052"/>
    </source>
</evidence>
<dbReference type="PANTHER" id="PTHR23155:SF1205">
    <property type="entry name" value="DISEASE RESISTANCE PROTEIN RPM1"/>
    <property type="match status" value="1"/>
</dbReference>
<keyword evidence="1" id="KW-0677">Repeat</keyword>
<keyword evidence="9" id="KW-1185">Reference proteome</keyword>
<keyword evidence="3" id="KW-0611">Plant defense</keyword>
<evidence type="ECO:0000256" key="1">
    <source>
        <dbReference type="ARBA" id="ARBA00022737"/>
    </source>
</evidence>
<dbReference type="InterPro" id="IPR041118">
    <property type="entry name" value="Rx_N"/>
</dbReference>
<evidence type="ECO:0000313" key="8">
    <source>
        <dbReference type="EMBL" id="KAE8695222.1"/>
    </source>
</evidence>
<dbReference type="Pfam" id="PF23559">
    <property type="entry name" value="WHD_DRP"/>
    <property type="match status" value="1"/>
</dbReference>
<dbReference type="Pfam" id="PF23598">
    <property type="entry name" value="LRR_14"/>
    <property type="match status" value="1"/>
</dbReference>
<evidence type="ECO:0000259" key="4">
    <source>
        <dbReference type="Pfam" id="PF00931"/>
    </source>
</evidence>
<dbReference type="InterPro" id="IPR038005">
    <property type="entry name" value="RX-like_CC"/>
</dbReference>
<proteinExistence type="predicted"/>
<comment type="caution">
    <text evidence="8">The sequence shown here is derived from an EMBL/GenBank/DDBJ whole genome shotgun (WGS) entry which is preliminary data.</text>
</comment>
<protein>
    <recommendedName>
        <fullName evidence="10">Disease resistance protein RPM1-like</fullName>
    </recommendedName>
</protein>
<dbReference type="FunFam" id="3.40.50.300:FF:001091">
    <property type="entry name" value="Probable disease resistance protein At1g61300"/>
    <property type="match status" value="1"/>
</dbReference>
<dbReference type="SUPFAM" id="SSF52058">
    <property type="entry name" value="L domain-like"/>
    <property type="match status" value="1"/>
</dbReference>
<dbReference type="Gene3D" id="3.40.50.300">
    <property type="entry name" value="P-loop containing nucleotide triphosphate hydrolases"/>
    <property type="match status" value="1"/>
</dbReference>
<evidence type="ECO:0000313" key="9">
    <source>
        <dbReference type="Proteomes" id="UP000436088"/>
    </source>
</evidence>
<dbReference type="InterPro" id="IPR002182">
    <property type="entry name" value="NB-ARC"/>
</dbReference>
<dbReference type="Pfam" id="PF18052">
    <property type="entry name" value="Rx_N"/>
    <property type="match status" value="1"/>
</dbReference>
<feature type="domain" description="Disease resistance N-terminal" evidence="5">
    <location>
        <begin position="10"/>
        <end position="96"/>
    </location>
</feature>
<organism evidence="8 9">
    <name type="scientific">Hibiscus syriacus</name>
    <name type="common">Rose of Sharon</name>
    <dbReference type="NCBI Taxonomy" id="106335"/>
    <lineage>
        <taxon>Eukaryota</taxon>
        <taxon>Viridiplantae</taxon>
        <taxon>Streptophyta</taxon>
        <taxon>Embryophyta</taxon>
        <taxon>Tracheophyta</taxon>
        <taxon>Spermatophyta</taxon>
        <taxon>Magnoliopsida</taxon>
        <taxon>eudicotyledons</taxon>
        <taxon>Gunneridae</taxon>
        <taxon>Pentapetalae</taxon>
        <taxon>rosids</taxon>
        <taxon>malvids</taxon>
        <taxon>Malvales</taxon>
        <taxon>Malvaceae</taxon>
        <taxon>Malvoideae</taxon>
        <taxon>Hibiscus</taxon>
    </lineage>
</organism>
<evidence type="ECO:0000256" key="2">
    <source>
        <dbReference type="ARBA" id="ARBA00022741"/>
    </source>
</evidence>
<dbReference type="OrthoDB" id="1002404at2759"/>
<evidence type="ECO:0008006" key="10">
    <source>
        <dbReference type="Google" id="ProtNLM"/>
    </source>
</evidence>